<dbReference type="RefSeq" id="WP_210049307.1">
    <property type="nucleotide sequence ID" value="NZ_JAGINX010000001.1"/>
</dbReference>
<keyword evidence="4" id="KW-1185">Reference proteome</keyword>
<feature type="region of interest" description="Disordered" evidence="1">
    <location>
        <begin position="25"/>
        <end position="80"/>
    </location>
</feature>
<organism evidence="3 4">
    <name type="scientific">Nesterenkonia lacusekhoensis</name>
    <dbReference type="NCBI Taxonomy" id="150832"/>
    <lineage>
        <taxon>Bacteria</taxon>
        <taxon>Bacillati</taxon>
        <taxon>Actinomycetota</taxon>
        <taxon>Actinomycetes</taxon>
        <taxon>Micrococcales</taxon>
        <taxon>Micrococcaceae</taxon>
        <taxon>Nesterenkonia</taxon>
    </lineage>
</organism>
<dbReference type="Pfam" id="PF10646">
    <property type="entry name" value="Germane"/>
    <property type="match status" value="1"/>
</dbReference>
<sequence>MSSRPLRLTGAAAALTLILTGCGWGDEDQTENDSPANTIPQPEFEDDDTIRLPVAMVTPDGHSEGAPLGDDGTLEGTEAPGAPVDEEGNELFEADPDKTHQIEVARTDQFGCEDTASVIRTVPVVTDDPAQAALEYLINDPLYYHGDPAFINALAASADFAVDSVETDGETVTVELSGDPAPRSGCESWQVLAQVETTARMATGAEVSEVLLNGAPLAEELDLPPMDAPLEIHEVTHH</sequence>
<evidence type="ECO:0000313" key="3">
    <source>
        <dbReference type="EMBL" id="MBP2318855.1"/>
    </source>
</evidence>
<name>A0ABS4T329_9MICC</name>
<accession>A0ABS4T329</accession>
<dbReference type="Proteomes" id="UP001519331">
    <property type="component" value="Unassembled WGS sequence"/>
</dbReference>
<proteinExistence type="predicted"/>
<dbReference type="InterPro" id="IPR019606">
    <property type="entry name" value="GerMN"/>
</dbReference>
<evidence type="ECO:0000313" key="4">
    <source>
        <dbReference type="Proteomes" id="UP001519331"/>
    </source>
</evidence>
<dbReference type="PROSITE" id="PS51257">
    <property type="entry name" value="PROKAR_LIPOPROTEIN"/>
    <property type="match status" value="1"/>
</dbReference>
<reference evidence="3 4" key="1">
    <citation type="submission" date="2021-03" db="EMBL/GenBank/DDBJ databases">
        <title>Sequencing the genomes of 1000 actinobacteria strains.</title>
        <authorList>
            <person name="Klenk H.-P."/>
        </authorList>
    </citation>
    <scope>NUCLEOTIDE SEQUENCE [LARGE SCALE GENOMIC DNA]</scope>
    <source>
        <strain evidence="3 4">DSM 12544</strain>
    </source>
</reference>
<evidence type="ECO:0000256" key="1">
    <source>
        <dbReference type="SAM" id="MobiDB-lite"/>
    </source>
</evidence>
<dbReference type="EMBL" id="JAGINX010000001">
    <property type="protein sequence ID" value="MBP2318855.1"/>
    <property type="molecule type" value="Genomic_DNA"/>
</dbReference>
<comment type="caution">
    <text evidence="3">The sequence shown here is derived from an EMBL/GenBank/DDBJ whole genome shotgun (WGS) entry which is preliminary data.</text>
</comment>
<protein>
    <recommendedName>
        <fullName evidence="2">GerMN domain-containing protein</fullName>
    </recommendedName>
</protein>
<evidence type="ECO:0000259" key="2">
    <source>
        <dbReference type="Pfam" id="PF10646"/>
    </source>
</evidence>
<feature type="domain" description="GerMN" evidence="2">
    <location>
        <begin position="118"/>
        <end position="217"/>
    </location>
</feature>
<gene>
    <name evidence="3" type="ORF">JOF45_001874</name>
</gene>